<feature type="compositionally biased region" description="Basic and acidic residues" evidence="1">
    <location>
        <begin position="15"/>
        <end position="24"/>
    </location>
</feature>
<organism evidence="2 3">
    <name type="scientific">Claviceps africana</name>
    <dbReference type="NCBI Taxonomy" id="83212"/>
    <lineage>
        <taxon>Eukaryota</taxon>
        <taxon>Fungi</taxon>
        <taxon>Dikarya</taxon>
        <taxon>Ascomycota</taxon>
        <taxon>Pezizomycotina</taxon>
        <taxon>Sordariomycetes</taxon>
        <taxon>Hypocreomycetidae</taxon>
        <taxon>Hypocreales</taxon>
        <taxon>Clavicipitaceae</taxon>
        <taxon>Claviceps</taxon>
    </lineage>
</organism>
<name>A0A8K0J2T0_9HYPO</name>
<proteinExistence type="predicted"/>
<gene>
    <name evidence="2" type="ORF">E4U42_006319</name>
</gene>
<feature type="region of interest" description="Disordered" evidence="1">
    <location>
        <begin position="1"/>
        <end position="63"/>
    </location>
</feature>
<comment type="caution">
    <text evidence="2">The sequence shown here is derived from an EMBL/GenBank/DDBJ whole genome shotgun (WGS) entry which is preliminary data.</text>
</comment>
<reference evidence="2" key="1">
    <citation type="journal article" date="2020" name="bioRxiv">
        <title>Whole genome comparisons of ergot fungi reveals the divergence and evolution of species within the genus Claviceps are the result of varying mechanisms driving genome evolution and host range expansion.</title>
        <authorList>
            <person name="Wyka S.A."/>
            <person name="Mondo S.J."/>
            <person name="Liu M."/>
            <person name="Dettman J."/>
            <person name="Nalam V."/>
            <person name="Broders K.D."/>
        </authorList>
    </citation>
    <scope>NUCLEOTIDE SEQUENCE</scope>
    <source>
        <strain evidence="2">CCC 489</strain>
    </source>
</reference>
<feature type="compositionally biased region" description="Basic residues" evidence="1">
    <location>
        <begin position="103"/>
        <end position="113"/>
    </location>
</feature>
<sequence>MAFACSPPQPPQQQAEERRDDKAHGHGLPLSSKPCHARPHIPQPQPLAGVPPSSPQAGQAVKASRVVRPLVPPCGVPVTAPLVPVRIERGPRLKHTQLVERSRSRRRTTPQDV</sequence>
<dbReference type="EMBL" id="SRPY01000631">
    <property type="protein sequence ID" value="KAG5920111.1"/>
    <property type="molecule type" value="Genomic_DNA"/>
</dbReference>
<keyword evidence="3" id="KW-1185">Reference proteome</keyword>
<evidence type="ECO:0000256" key="1">
    <source>
        <dbReference type="SAM" id="MobiDB-lite"/>
    </source>
</evidence>
<feature type="region of interest" description="Disordered" evidence="1">
    <location>
        <begin position="91"/>
        <end position="113"/>
    </location>
</feature>
<evidence type="ECO:0000313" key="3">
    <source>
        <dbReference type="Proteomes" id="UP000811619"/>
    </source>
</evidence>
<dbReference type="AlphaFoldDB" id="A0A8K0J2T0"/>
<accession>A0A8K0J2T0</accession>
<dbReference type="Proteomes" id="UP000811619">
    <property type="component" value="Unassembled WGS sequence"/>
</dbReference>
<feature type="compositionally biased region" description="Basic and acidic residues" evidence="1">
    <location>
        <begin position="91"/>
        <end position="102"/>
    </location>
</feature>
<protein>
    <submittedName>
        <fullName evidence="2">Uncharacterized protein</fullName>
    </submittedName>
</protein>
<evidence type="ECO:0000313" key="2">
    <source>
        <dbReference type="EMBL" id="KAG5920111.1"/>
    </source>
</evidence>